<dbReference type="AlphaFoldDB" id="A0A2G5I0S4"/>
<organism evidence="2 3">
    <name type="scientific">Cercospora beticola</name>
    <name type="common">Sugarbeet leaf spot fungus</name>
    <dbReference type="NCBI Taxonomy" id="122368"/>
    <lineage>
        <taxon>Eukaryota</taxon>
        <taxon>Fungi</taxon>
        <taxon>Dikarya</taxon>
        <taxon>Ascomycota</taxon>
        <taxon>Pezizomycotina</taxon>
        <taxon>Dothideomycetes</taxon>
        <taxon>Dothideomycetidae</taxon>
        <taxon>Mycosphaerellales</taxon>
        <taxon>Mycosphaerellaceae</taxon>
        <taxon>Cercospora</taxon>
    </lineage>
</organism>
<protein>
    <submittedName>
        <fullName evidence="2">Uncharacterized protein</fullName>
    </submittedName>
</protein>
<feature type="compositionally biased region" description="Polar residues" evidence="1">
    <location>
        <begin position="12"/>
        <end position="24"/>
    </location>
</feature>
<evidence type="ECO:0000256" key="1">
    <source>
        <dbReference type="SAM" id="MobiDB-lite"/>
    </source>
</evidence>
<feature type="compositionally biased region" description="Low complexity" evidence="1">
    <location>
        <begin position="88"/>
        <end position="111"/>
    </location>
</feature>
<reference evidence="2 3" key="1">
    <citation type="submission" date="2015-10" db="EMBL/GenBank/DDBJ databases">
        <title>The cercosporin biosynthetic gene cluster was horizontally transferred to several fungal lineages and shown to be expanded in Cercospora beticola based on microsynteny with recipient genomes.</title>
        <authorList>
            <person name="De Jonge R."/>
            <person name="Ebert M.K."/>
            <person name="Suttle J.C."/>
            <person name="Jurick Ii W.M."/>
            <person name="Secor G.A."/>
            <person name="Thomma B.P."/>
            <person name="Van De Peer Y."/>
            <person name="Bolton M.D."/>
        </authorList>
    </citation>
    <scope>NUCLEOTIDE SEQUENCE [LARGE SCALE GENOMIC DNA]</scope>
    <source>
        <strain evidence="2 3">09-40</strain>
    </source>
</reference>
<dbReference type="Proteomes" id="UP000230605">
    <property type="component" value="Chromosome 2"/>
</dbReference>
<proteinExistence type="predicted"/>
<evidence type="ECO:0000313" key="2">
    <source>
        <dbReference type="EMBL" id="PIA98370.1"/>
    </source>
</evidence>
<feature type="region of interest" description="Disordered" evidence="1">
    <location>
        <begin position="1"/>
        <end position="111"/>
    </location>
</feature>
<feature type="compositionally biased region" description="Low complexity" evidence="1">
    <location>
        <begin position="60"/>
        <end position="72"/>
    </location>
</feature>
<feature type="region of interest" description="Disordered" evidence="1">
    <location>
        <begin position="163"/>
        <end position="191"/>
    </location>
</feature>
<sequence>MPPRTTLGFPSYPSQQSTELQPTFTEYYFKNRQSKKNNKLQSQPEDQENKMAITRKHNTTTRTSRTTATGKKPSLLSRLRNKNQAKVTTSQSTNPITGTTTTTQKTTTHPNGIGYRGHGGRGPMASNHATHYTTGTSGPVHHHKRKTSMGDKISGALLKLKGSATGRSGQKAAGTRRMHGTDGRGARRTCV</sequence>
<evidence type="ECO:0000313" key="3">
    <source>
        <dbReference type="Proteomes" id="UP000230605"/>
    </source>
</evidence>
<accession>A0A2G5I0S4</accession>
<comment type="caution">
    <text evidence="2">The sequence shown here is derived from an EMBL/GenBank/DDBJ whole genome shotgun (WGS) entry which is preliminary data.</text>
</comment>
<gene>
    <name evidence="2" type="ORF">CB0940_05405</name>
</gene>
<name>A0A2G5I0S4_CERBT</name>
<dbReference type="EMBL" id="LKMD01000102">
    <property type="protein sequence ID" value="PIA98370.1"/>
    <property type="molecule type" value="Genomic_DNA"/>
</dbReference>
<dbReference type="OrthoDB" id="5426707at2759"/>